<dbReference type="PANTHER" id="PTHR21530:SF7">
    <property type="entry name" value="TRAB DOMAIN-CONTAINING PROTEIN"/>
    <property type="match status" value="1"/>
</dbReference>
<feature type="region of interest" description="Disordered" evidence="1">
    <location>
        <begin position="70"/>
        <end position="93"/>
    </location>
</feature>
<protein>
    <recommendedName>
        <fullName evidence="4">TraB domain-containing protein</fullName>
    </recommendedName>
</protein>
<feature type="compositionally biased region" description="Polar residues" evidence="1">
    <location>
        <begin position="70"/>
        <end position="87"/>
    </location>
</feature>
<accession>A0AAD4PHK9</accession>
<dbReference type="EMBL" id="JAJJHW010003409">
    <property type="protein sequence ID" value="KAH8358828.1"/>
    <property type="molecule type" value="Genomic_DNA"/>
</dbReference>
<evidence type="ECO:0000256" key="1">
    <source>
        <dbReference type="SAM" id="MobiDB-lite"/>
    </source>
</evidence>
<sequence length="556" mass="61731">MDLSASSSNNSLLYTPDQKNKSSYIGDSTLYDSALDQQLSTTAFKSCNESLIADLSENSEISKYAQKMSSADDYSNGNSNDSESINSYAPPLAPSNNTTAINASMLLIQSESTDTNTSQEEVDPKSQLANKTIFKTDNPNLSIIEINENSIKVEDLEKKVVLIESLSSEDNEEAVEKVKNILKKSPNKSVDNVVDKRRRKAESLMQTSKQKLDISIAEASAAADGGNEASLQLAEVAPGGDHPQTKREIVIYDTLEEFDQNLPSTVTLLNTPFGSKVYLVGTAHFSEESQDDVSFVIRNVRPDVVMVELCPSRVHILKLDEKTLLEEAKNINIPKIRGIIQTHGYINGIFFILLLQMSAQIAKDLGMAPGGEFRRAFEEIHKLPGCILHLGDRPIRITLYRALRALSLWQTMKLVWRLTFTDSISIEEVEECKQRDLLEKLMQEMAGEFPAFSDVFVRERDLYLCHSLQLAALPQAAPGAHQVRPVRVVGVVGIGHANGIAKMWGEVDPEKIPAILEIPPASLSQRVCKNTFKYGLIGLGFYGVFRIMRPRLTRFF</sequence>
<dbReference type="CDD" id="cd14726">
    <property type="entry name" value="TraB_PrgY-like"/>
    <property type="match status" value="1"/>
</dbReference>
<name>A0AAD4PHK9_9MUSC</name>
<evidence type="ECO:0000313" key="3">
    <source>
        <dbReference type="Proteomes" id="UP001200034"/>
    </source>
</evidence>
<dbReference type="Proteomes" id="UP001200034">
    <property type="component" value="Unassembled WGS sequence"/>
</dbReference>
<dbReference type="Pfam" id="PF01963">
    <property type="entry name" value="TraB_PrgY_gumN"/>
    <property type="match status" value="1"/>
</dbReference>
<comment type="caution">
    <text evidence="2">The sequence shown here is derived from an EMBL/GenBank/DDBJ whole genome shotgun (WGS) entry which is preliminary data.</text>
</comment>
<gene>
    <name evidence="2" type="ORF">KR093_002708</name>
</gene>
<organism evidence="2 3">
    <name type="scientific">Drosophila rubida</name>
    <dbReference type="NCBI Taxonomy" id="30044"/>
    <lineage>
        <taxon>Eukaryota</taxon>
        <taxon>Metazoa</taxon>
        <taxon>Ecdysozoa</taxon>
        <taxon>Arthropoda</taxon>
        <taxon>Hexapoda</taxon>
        <taxon>Insecta</taxon>
        <taxon>Pterygota</taxon>
        <taxon>Neoptera</taxon>
        <taxon>Endopterygota</taxon>
        <taxon>Diptera</taxon>
        <taxon>Brachycera</taxon>
        <taxon>Muscomorpha</taxon>
        <taxon>Ephydroidea</taxon>
        <taxon>Drosophilidae</taxon>
        <taxon>Drosophila</taxon>
    </lineage>
</organism>
<dbReference type="InterPro" id="IPR002816">
    <property type="entry name" value="TraB/PrgY/GumN_fam"/>
</dbReference>
<dbReference type="PANTHER" id="PTHR21530">
    <property type="entry name" value="PHEROMONE SHUTDOWN PROTEIN"/>
    <property type="match status" value="1"/>
</dbReference>
<keyword evidence="3" id="KW-1185">Reference proteome</keyword>
<evidence type="ECO:0008006" key="4">
    <source>
        <dbReference type="Google" id="ProtNLM"/>
    </source>
</evidence>
<dbReference type="AlphaFoldDB" id="A0AAD4PHK9"/>
<reference evidence="2" key="1">
    <citation type="journal article" date="2021" name="Mol. Ecol. Resour.">
        <title>Phylogenomic analyses of the genus Drosophila reveals genomic signals of climate adaptation.</title>
        <authorList>
            <person name="Li F."/>
            <person name="Rane R.V."/>
            <person name="Luria V."/>
            <person name="Xiong Z."/>
            <person name="Chen J."/>
            <person name="Li Z."/>
            <person name="Catullo R.A."/>
            <person name="Griffin P.C."/>
            <person name="Schiffer M."/>
            <person name="Pearce S."/>
            <person name="Lee S.F."/>
            <person name="McElroy K."/>
            <person name="Stocker A."/>
            <person name="Shirriffs J."/>
            <person name="Cockerell F."/>
            <person name="Coppin C."/>
            <person name="Sgro C.M."/>
            <person name="Karger A."/>
            <person name="Cain J.W."/>
            <person name="Weber J.A."/>
            <person name="Santpere G."/>
            <person name="Kirschner M.W."/>
            <person name="Hoffmann A.A."/>
            <person name="Oakeshott J.G."/>
            <person name="Zhang G."/>
        </authorList>
    </citation>
    <scope>NUCLEOTIDE SEQUENCE</scope>
    <source>
        <strain evidence="2">BGI-SZ-2011g</strain>
    </source>
</reference>
<dbReference type="InterPro" id="IPR046345">
    <property type="entry name" value="TraB_PrgY-like"/>
</dbReference>
<evidence type="ECO:0000313" key="2">
    <source>
        <dbReference type="EMBL" id="KAH8358828.1"/>
    </source>
</evidence>
<proteinExistence type="predicted"/>